<keyword evidence="7 10" id="KW-0449">Lipoprotein</keyword>
<dbReference type="SUPFAM" id="SSF48452">
    <property type="entry name" value="TPR-like"/>
    <property type="match status" value="1"/>
</dbReference>
<evidence type="ECO:0000256" key="6">
    <source>
        <dbReference type="ARBA" id="ARBA00023139"/>
    </source>
</evidence>
<evidence type="ECO:0000313" key="10">
    <source>
        <dbReference type="EMBL" id="RUO25269.1"/>
    </source>
</evidence>
<dbReference type="InterPro" id="IPR023605">
    <property type="entry name" value="Lipoprotein_NlpI"/>
</dbReference>
<comment type="subcellular location">
    <subcellularLocation>
        <location evidence="8">Cell membrane</location>
    </subcellularLocation>
</comment>
<dbReference type="Gene3D" id="1.25.40.10">
    <property type="entry name" value="Tetratricopeptide repeat domain"/>
    <property type="match status" value="1"/>
</dbReference>
<dbReference type="PROSITE" id="PS50293">
    <property type="entry name" value="TPR_REGION"/>
    <property type="match status" value="1"/>
</dbReference>
<dbReference type="InterPro" id="IPR011990">
    <property type="entry name" value="TPR-like_helical_dom_sf"/>
</dbReference>
<keyword evidence="3" id="KW-0677">Repeat</keyword>
<keyword evidence="11" id="KW-1185">Reference proteome</keyword>
<dbReference type="SMART" id="SM00028">
    <property type="entry name" value="TPR"/>
    <property type="match status" value="3"/>
</dbReference>
<dbReference type="InterPro" id="IPR050498">
    <property type="entry name" value="Ycf3"/>
</dbReference>
<evidence type="ECO:0000256" key="3">
    <source>
        <dbReference type="ARBA" id="ARBA00022737"/>
    </source>
</evidence>
<proteinExistence type="predicted"/>
<sequence length="306" mass="35345">MLSLLLVACSTSPQTPEQEQRATTDPATVSITRPVREPGVSGNQFILVEPVMPSSQRQVEIAQISQLMLEHELSDEQMAILLYRRGALYDALGMSTLARIDFNQVLEYRPGMSDAYNYIGIHATQAGDFETAFEAFDSALELDPEHPYVYLNRGITAYYSGQYDLAQADFADYHYQDEQDAYRVIWLFFAEYELEQERAYQLLSQRKQHVPENWEHNIIRLFTGEIDAQQLIASTLENVEDQRALTERLAEAYFYLAKYEMFQGYDDDAANYLKLALATNIYDFIEHRYAPLELERLRNGDRIAPR</sequence>
<reference evidence="10 11" key="1">
    <citation type="journal article" date="2011" name="Front. Microbiol.">
        <title>Genomic signatures of strain selection and enhancement in Bacillus atrophaeus var. globigii, a historical biowarfare simulant.</title>
        <authorList>
            <person name="Gibbons H.S."/>
            <person name="Broomall S.M."/>
            <person name="McNew L.A."/>
            <person name="Daligault H."/>
            <person name="Chapman C."/>
            <person name="Bruce D."/>
            <person name="Karavis M."/>
            <person name="Krepps M."/>
            <person name="McGregor P.A."/>
            <person name="Hong C."/>
            <person name="Park K.H."/>
            <person name="Akmal A."/>
            <person name="Feldman A."/>
            <person name="Lin J.S."/>
            <person name="Chang W.E."/>
            <person name="Higgs B.W."/>
            <person name="Demirev P."/>
            <person name="Lindquist J."/>
            <person name="Liem A."/>
            <person name="Fochler E."/>
            <person name="Read T.D."/>
            <person name="Tapia R."/>
            <person name="Johnson S."/>
            <person name="Bishop-Lilly K.A."/>
            <person name="Detter C."/>
            <person name="Han C."/>
            <person name="Sozhamannan S."/>
            <person name="Rosenzweig C.N."/>
            <person name="Skowronski E.W."/>
        </authorList>
    </citation>
    <scope>NUCLEOTIDE SEQUENCE [LARGE SCALE GENOMIC DNA]</scope>
    <source>
        <strain evidence="10 11">MLST1</strain>
    </source>
</reference>
<keyword evidence="2" id="KW-0732">Signal</keyword>
<evidence type="ECO:0000256" key="4">
    <source>
        <dbReference type="ARBA" id="ARBA00022803"/>
    </source>
</evidence>
<protein>
    <recommendedName>
        <fullName evidence="8">Lipoprotein NlpI</fullName>
    </recommendedName>
</protein>
<evidence type="ECO:0000256" key="2">
    <source>
        <dbReference type="ARBA" id="ARBA00022729"/>
    </source>
</evidence>
<evidence type="ECO:0000256" key="5">
    <source>
        <dbReference type="ARBA" id="ARBA00023136"/>
    </source>
</evidence>
<dbReference type="PIRSF" id="PIRSF004654">
    <property type="entry name" value="NlpI"/>
    <property type="match status" value="1"/>
</dbReference>
<dbReference type="GO" id="GO:0009279">
    <property type="term" value="C:cell outer membrane"/>
    <property type="evidence" value="ECO:0007669"/>
    <property type="project" value="TreeGrafter"/>
</dbReference>
<evidence type="ECO:0000256" key="1">
    <source>
        <dbReference type="ARBA" id="ARBA00022475"/>
    </source>
</evidence>
<name>A0A432W5L7_9GAMM</name>
<dbReference type="PANTHER" id="PTHR44858">
    <property type="entry name" value="TETRATRICOPEPTIDE REPEAT PROTEIN 6"/>
    <property type="match status" value="1"/>
</dbReference>
<feature type="repeat" description="TPR" evidence="9">
    <location>
        <begin position="113"/>
        <end position="146"/>
    </location>
</feature>
<dbReference type="GO" id="GO:0046813">
    <property type="term" value="P:receptor-mediated virion attachment to host cell"/>
    <property type="evidence" value="ECO:0007669"/>
    <property type="project" value="TreeGrafter"/>
</dbReference>
<keyword evidence="4 9" id="KW-0802">TPR repeat</keyword>
<evidence type="ECO:0000256" key="8">
    <source>
        <dbReference type="PIRNR" id="PIRNR004654"/>
    </source>
</evidence>
<organism evidence="10 11">
    <name type="scientific">Aliidiomarina minuta</name>
    <dbReference type="NCBI Taxonomy" id="880057"/>
    <lineage>
        <taxon>Bacteria</taxon>
        <taxon>Pseudomonadati</taxon>
        <taxon>Pseudomonadota</taxon>
        <taxon>Gammaproteobacteria</taxon>
        <taxon>Alteromonadales</taxon>
        <taxon>Idiomarinaceae</taxon>
        <taxon>Aliidiomarina</taxon>
    </lineage>
</organism>
<dbReference type="InterPro" id="IPR019734">
    <property type="entry name" value="TPR_rpt"/>
</dbReference>
<comment type="caution">
    <text evidence="10">The sequence shown here is derived from an EMBL/GenBank/DDBJ whole genome shotgun (WGS) entry which is preliminary data.</text>
</comment>
<dbReference type="NCBIfam" id="NF008391">
    <property type="entry name" value="PRK11189.1"/>
    <property type="match status" value="1"/>
</dbReference>
<dbReference type="PANTHER" id="PTHR44858:SF1">
    <property type="entry name" value="UDP-N-ACETYLGLUCOSAMINE--PEPTIDE N-ACETYLGLUCOSAMINYLTRANSFERASE SPINDLY-RELATED"/>
    <property type="match status" value="1"/>
</dbReference>
<evidence type="ECO:0000256" key="9">
    <source>
        <dbReference type="PROSITE-ProRule" id="PRU00339"/>
    </source>
</evidence>
<dbReference type="EMBL" id="PIPL01000001">
    <property type="protein sequence ID" value="RUO25269.1"/>
    <property type="molecule type" value="Genomic_DNA"/>
</dbReference>
<accession>A0A432W5L7</accession>
<keyword evidence="5 8" id="KW-0472">Membrane</keyword>
<evidence type="ECO:0000313" key="11">
    <source>
        <dbReference type="Proteomes" id="UP000288293"/>
    </source>
</evidence>
<evidence type="ECO:0000256" key="7">
    <source>
        <dbReference type="ARBA" id="ARBA00023288"/>
    </source>
</evidence>
<dbReference type="Proteomes" id="UP000288293">
    <property type="component" value="Unassembled WGS sequence"/>
</dbReference>
<gene>
    <name evidence="10" type="ORF">CWE09_00585</name>
</gene>
<comment type="function">
    <text evidence="8">May be involved in cell division.</text>
</comment>
<dbReference type="AlphaFoldDB" id="A0A432W5L7"/>
<comment type="subunit">
    <text evidence="8">Homodimer.</text>
</comment>
<dbReference type="Pfam" id="PF13181">
    <property type="entry name" value="TPR_8"/>
    <property type="match status" value="1"/>
</dbReference>
<dbReference type="PROSITE" id="PS50005">
    <property type="entry name" value="TPR"/>
    <property type="match status" value="1"/>
</dbReference>
<keyword evidence="1 8" id="KW-1003">Cell membrane</keyword>
<keyword evidence="6" id="KW-0564">Palmitate</keyword>
<dbReference type="GO" id="GO:0005886">
    <property type="term" value="C:plasma membrane"/>
    <property type="evidence" value="ECO:0007669"/>
    <property type="project" value="UniProtKB-SubCell"/>
</dbReference>